<dbReference type="GO" id="GO:0000155">
    <property type="term" value="F:phosphorelay sensor kinase activity"/>
    <property type="evidence" value="ECO:0007669"/>
    <property type="project" value="InterPro"/>
</dbReference>
<feature type="transmembrane region" description="Helical" evidence="9">
    <location>
        <begin position="34"/>
        <end position="57"/>
    </location>
</feature>
<feature type="transmembrane region" description="Helical" evidence="9">
    <location>
        <begin position="175"/>
        <end position="195"/>
    </location>
</feature>
<feature type="transmembrane region" description="Helical" evidence="9">
    <location>
        <begin position="63"/>
        <end position="82"/>
    </location>
</feature>
<dbReference type="GO" id="GO:0046983">
    <property type="term" value="F:protein dimerization activity"/>
    <property type="evidence" value="ECO:0007669"/>
    <property type="project" value="InterPro"/>
</dbReference>
<feature type="domain" description="Putative sensor" evidence="11">
    <location>
        <begin position="39"/>
        <end position="210"/>
    </location>
</feature>
<dbReference type="EC" id="2.7.13.3" evidence="2"/>
<dbReference type="AlphaFoldDB" id="A0A239MV71"/>
<dbReference type="Gene3D" id="3.30.565.10">
    <property type="entry name" value="Histidine kinase-like ATPase, C-terminal domain"/>
    <property type="match status" value="1"/>
</dbReference>
<evidence type="ECO:0000259" key="11">
    <source>
        <dbReference type="Pfam" id="PF13796"/>
    </source>
</evidence>
<keyword evidence="5" id="KW-0547">Nucleotide-binding</keyword>
<evidence type="ECO:0000256" key="5">
    <source>
        <dbReference type="ARBA" id="ARBA00022741"/>
    </source>
</evidence>
<keyword evidence="9" id="KW-1133">Transmembrane helix</keyword>
<dbReference type="Pfam" id="PF13796">
    <property type="entry name" value="Sensor"/>
    <property type="match status" value="1"/>
</dbReference>
<name>A0A239MV71_9ACTN</name>
<dbReference type="GO" id="GO:0016020">
    <property type="term" value="C:membrane"/>
    <property type="evidence" value="ECO:0007669"/>
    <property type="project" value="InterPro"/>
</dbReference>
<keyword evidence="9" id="KW-0812">Transmembrane</keyword>
<dbReference type="InterPro" id="IPR025828">
    <property type="entry name" value="Put_sensor_dom"/>
</dbReference>
<dbReference type="InterPro" id="IPR011712">
    <property type="entry name" value="Sig_transdc_His_kin_sub3_dim/P"/>
</dbReference>
<keyword evidence="9" id="KW-0472">Membrane</keyword>
<feature type="domain" description="Signal transduction histidine kinase subgroup 3 dimerisation and phosphoacceptor" evidence="10">
    <location>
        <begin position="239"/>
        <end position="306"/>
    </location>
</feature>
<comment type="catalytic activity">
    <reaction evidence="1">
        <text>ATP + protein L-histidine = ADP + protein N-phospho-L-histidine.</text>
        <dbReference type="EC" id="2.7.13.3"/>
    </reaction>
</comment>
<evidence type="ECO:0000313" key="13">
    <source>
        <dbReference type="Proteomes" id="UP000198282"/>
    </source>
</evidence>
<keyword evidence="6 12" id="KW-0418">Kinase</keyword>
<evidence type="ECO:0000256" key="2">
    <source>
        <dbReference type="ARBA" id="ARBA00012438"/>
    </source>
</evidence>
<organism evidence="12 13">
    <name type="scientific">Streptosporangium subroseum</name>
    <dbReference type="NCBI Taxonomy" id="106412"/>
    <lineage>
        <taxon>Bacteria</taxon>
        <taxon>Bacillati</taxon>
        <taxon>Actinomycetota</taxon>
        <taxon>Actinomycetes</taxon>
        <taxon>Streptosporangiales</taxon>
        <taxon>Streptosporangiaceae</taxon>
        <taxon>Streptosporangium</taxon>
    </lineage>
</organism>
<dbReference type="CDD" id="cd16917">
    <property type="entry name" value="HATPase_UhpB-NarQ-NarX-like"/>
    <property type="match status" value="1"/>
</dbReference>
<evidence type="ECO:0000256" key="4">
    <source>
        <dbReference type="ARBA" id="ARBA00022679"/>
    </source>
</evidence>
<sequence>MEPDGCDLYRGRMTDTEAITPWDRIRPHWSARTWLRTVHVVTGVPLALLASLTIVGLAVLSVIFVWTVVVPVVALLVLFQAVRVLTWLQRCRFSAFLDVDIPAVPRHSEGGRNPLKLLFHAARTRSTWRQIGYHLLSSLISGIGFVVVVGAWSGSLVAAALAVRRWTLEGAWTSATFALLVLLSLVLFVAGPWVVSGVTALDVIAAEAMLGPSLSDELVLRVETLRESRAEVVDAADTERRRIERDLHDGAQQRLVSLAMNLGMARATLTDIPDPAREVIAQAHEEAKQALKELRDLVRGLHPAVLNDEGLDAALSGLAARAPFPVRLRVDMRERASPTIEAVAFFVVSETLTNIAKHARASSAQVAVDRRGDLLHLTVFDDGRGGADLDGGTGLRGLAQRVGSVDGVLRIDSPSGGPTTIRVELPCE</sequence>
<dbReference type="PANTHER" id="PTHR24421:SF10">
    <property type="entry name" value="NITRATE_NITRITE SENSOR PROTEIN NARQ"/>
    <property type="match status" value="1"/>
</dbReference>
<proteinExistence type="predicted"/>
<dbReference type="InterPro" id="IPR036890">
    <property type="entry name" value="HATPase_C_sf"/>
</dbReference>
<keyword evidence="13" id="KW-1185">Reference proteome</keyword>
<keyword evidence="4" id="KW-0808">Transferase</keyword>
<evidence type="ECO:0000256" key="7">
    <source>
        <dbReference type="ARBA" id="ARBA00022840"/>
    </source>
</evidence>
<dbReference type="Gene3D" id="1.20.5.1930">
    <property type="match status" value="1"/>
</dbReference>
<dbReference type="PANTHER" id="PTHR24421">
    <property type="entry name" value="NITRATE/NITRITE SENSOR PROTEIN NARX-RELATED"/>
    <property type="match status" value="1"/>
</dbReference>
<reference evidence="12 13" key="1">
    <citation type="submission" date="2017-06" db="EMBL/GenBank/DDBJ databases">
        <authorList>
            <person name="Kim H.J."/>
            <person name="Triplett B.A."/>
        </authorList>
    </citation>
    <scope>NUCLEOTIDE SEQUENCE [LARGE SCALE GENOMIC DNA]</scope>
    <source>
        <strain evidence="12 13">CGMCC 4.2132</strain>
    </source>
</reference>
<feature type="transmembrane region" description="Helical" evidence="9">
    <location>
        <begin position="133"/>
        <end position="163"/>
    </location>
</feature>
<keyword evidence="8" id="KW-0902">Two-component regulatory system</keyword>
<evidence type="ECO:0000256" key="6">
    <source>
        <dbReference type="ARBA" id="ARBA00022777"/>
    </source>
</evidence>
<keyword evidence="3" id="KW-0597">Phosphoprotein</keyword>
<evidence type="ECO:0000259" key="10">
    <source>
        <dbReference type="Pfam" id="PF07730"/>
    </source>
</evidence>
<dbReference type="EMBL" id="FZOD01000045">
    <property type="protein sequence ID" value="SNT45858.1"/>
    <property type="molecule type" value="Genomic_DNA"/>
</dbReference>
<accession>A0A239MV71</accession>
<dbReference type="Proteomes" id="UP000198282">
    <property type="component" value="Unassembled WGS sequence"/>
</dbReference>
<evidence type="ECO:0000256" key="1">
    <source>
        <dbReference type="ARBA" id="ARBA00000085"/>
    </source>
</evidence>
<evidence type="ECO:0000256" key="3">
    <source>
        <dbReference type="ARBA" id="ARBA00022553"/>
    </source>
</evidence>
<evidence type="ECO:0000313" key="12">
    <source>
        <dbReference type="EMBL" id="SNT45858.1"/>
    </source>
</evidence>
<gene>
    <name evidence="12" type="ORF">SAMN05216276_104559</name>
</gene>
<keyword evidence="7" id="KW-0067">ATP-binding</keyword>
<evidence type="ECO:0000256" key="8">
    <source>
        <dbReference type="ARBA" id="ARBA00023012"/>
    </source>
</evidence>
<protein>
    <recommendedName>
        <fullName evidence="2">histidine kinase</fullName>
        <ecNumber evidence="2">2.7.13.3</ecNumber>
    </recommendedName>
</protein>
<dbReference type="GO" id="GO:0005524">
    <property type="term" value="F:ATP binding"/>
    <property type="evidence" value="ECO:0007669"/>
    <property type="project" value="UniProtKB-KW"/>
</dbReference>
<dbReference type="InterPro" id="IPR050482">
    <property type="entry name" value="Sensor_HK_TwoCompSys"/>
</dbReference>
<dbReference type="Pfam" id="PF07730">
    <property type="entry name" value="HisKA_3"/>
    <property type="match status" value="1"/>
</dbReference>
<dbReference type="SUPFAM" id="SSF55874">
    <property type="entry name" value="ATPase domain of HSP90 chaperone/DNA topoisomerase II/histidine kinase"/>
    <property type="match status" value="1"/>
</dbReference>
<evidence type="ECO:0000256" key="9">
    <source>
        <dbReference type="SAM" id="Phobius"/>
    </source>
</evidence>